<evidence type="ECO:0000313" key="3">
    <source>
        <dbReference type="EMBL" id="RAI29727.1"/>
    </source>
</evidence>
<organism evidence="3 4">
    <name type="scientific">Rhodobium orientis</name>
    <dbReference type="NCBI Taxonomy" id="34017"/>
    <lineage>
        <taxon>Bacteria</taxon>
        <taxon>Pseudomonadati</taxon>
        <taxon>Pseudomonadota</taxon>
        <taxon>Alphaproteobacteria</taxon>
        <taxon>Hyphomicrobiales</taxon>
        <taxon>Rhodobiaceae</taxon>
        <taxon>Rhodobium</taxon>
    </lineage>
</organism>
<accession>A0A327JTV6</accession>
<dbReference type="SMART" id="SM00827">
    <property type="entry name" value="PKS_AT"/>
    <property type="match status" value="1"/>
</dbReference>
<proteinExistence type="predicted"/>
<dbReference type="SUPFAM" id="SSF52151">
    <property type="entry name" value="FabD/lysophospholipase-like"/>
    <property type="match status" value="1"/>
</dbReference>
<dbReference type="EMBL" id="NPEV01000002">
    <property type="protein sequence ID" value="RAI29727.1"/>
    <property type="molecule type" value="Genomic_DNA"/>
</dbReference>
<evidence type="ECO:0000313" key="4">
    <source>
        <dbReference type="Proteomes" id="UP000249299"/>
    </source>
</evidence>
<dbReference type="InterPro" id="IPR001227">
    <property type="entry name" value="Ac_transferase_dom_sf"/>
</dbReference>
<sequence>MSSRRSHQALTRSRSISGLPFGLAACEKGASWGALRSLSGVSFMSSVSPCLPTVFCFAGQGSQYYHMAGDVMGEHAVFRQWMEIGDEIVRNAEGFSPLEAIYGAGRKASEPFDRLEHSHPSLFLVQFALAKLLQAKGIKPDMLLGVSLGEFVAMSVAGMVPFETALRAVAEQPQVFAKTAPAGALIAVLAPESIRDDSAVLAEATEIAGTNAAAHCVLACPAVETNRVLAELRRLDVPFQQLPVPFAFHSRWVESAKDAYLAAVADLAFETPFWPVWSACLAAPVEHVDGPLTWRIVRAEMRLRDTFSAIEARGGARYLDLSPSGSLAAVLRQDLRSGGSEIVPLVSPFGGNLKRLSAVFDAGR</sequence>
<reference evidence="3 4" key="1">
    <citation type="submission" date="2017-07" db="EMBL/GenBank/DDBJ databases">
        <title>Draft Genome Sequences of Select Purple Nonsulfur Bacteria.</title>
        <authorList>
            <person name="Lasarre B."/>
            <person name="Mckinlay J.B."/>
        </authorList>
    </citation>
    <scope>NUCLEOTIDE SEQUENCE [LARGE SCALE GENOMIC DNA]</scope>
    <source>
        <strain evidence="3 4">DSM 11290</strain>
    </source>
</reference>
<dbReference type="InterPro" id="IPR014043">
    <property type="entry name" value="Acyl_transferase_dom"/>
</dbReference>
<dbReference type="GO" id="GO:0016740">
    <property type="term" value="F:transferase activity"/>
    <property type="evidence" value="ECO:0007669"/>
    <property type="project" value="UniProtKB-KW"/>
</dbReference>
<dbReference type="Gene3D" id="3.40.366.10">
    <property type="entry name" value="Malonyl-Coenzyme A Acyl Carrier Protein, domain 2"/>
    <property type="match status" value="1"/>
</dbReference>
<evidence type="ECO:0000259" key="2">
    <source>
        <dbReference type="SMART" id="SM00827"/>
    </source>
</evidence>
<keyword evidence="1" id="KW-0808">Transferase</keyword>
<dbReference type="OrthoDB" id="9808564at2"/>
<feature type="domain" description="Malonyl-CoA:ACP transacylase (MAT)" evidence="2">
    <location>
        <begin position="56"/>
        <end position="356"/>
    </location>
</feature>
<protein>
    <recommendedName>
        <fullName evidence="2">Malonyl-CoA:ACP transacylase (MAT) domain-containing protein</fullName>
    </recommendedName>
</protein>
<dbReference type="InterPro" id="IPR050444">
    <property type="entry name" value="Polyketide_Synthase"/>
</dbReference>
<dbReference type="Pfam" id="PF00698">
    <property type="entry name" value="Acyl_transf_1"/>
    <property type="match status" value="1"/>
</dbReference>
<keyword evidence="4" id="KW-1185">Reference proteome</keyword>
<name>A0A327JTV6_9HYPH</name>
<dbReference type="InterPro" id="IPR016035">
    <property type="entry name" value="Acyl_Trfase/lysoPLipase"/>
</dbReference>
<gene>
    <name evidence="3" type="ORF">CH339_01530</name>
</gene>
<dbReference type="PROSITE" id="PS51257">
    <property type="entry name" value="PROKAR_LIPOPROTEIN"/>
    <property type="match status" value="1"/>
</dbReference>
<comment type="caution">
    <text evidence="3">The sequence shown here is derived from an EMBL/GenBank/DDBJ whole genome shotgun (WGS) entry which is preliminary data.</text>
</comment>
<dbReference type="AlphaFoldDB" id="A0A327JTV6"/>
<evidence type="ECO:0000256" key="1">
    <source>
        <dbReference type="ARBA" id="ARBA00022679"/>
    </source>
</evidence>
<dbReference type="PANTHER" id="PTHR45681:SF6">
    <property type="entry name" value="POLYKETIDE SYNTHASE 37"/>
    <property type="match status" value="1"/>
</dbReference>
<dbReference type="PANTHER" id="PTHR45681">
    <property type="entry name" value="POLYKETIDE SYNTHASE 44-RELATED"/>
    <property type="match status" value="1"/>
</dbReference>
<dbReference type="Proteomes" id="UP000249299">
    <property type="component" value="Unassembled WGS sequence"/>
</dbReference>